<name>A0A7D5T7V0_9EURY</name>
<accession>A0A7D5T7V0</accession>
<evidence type="ECO:0000313" key="4">
    <source>
        <dbReference type="Proteomes" id="UP000509667"/>
    </source>
</evidence>
<feature type="transmembrane region" description="Helical" evidence="1">
    <location>
        <begin position="41"/>
        <end position="61"/>
    </location>
</feature>
<reference evidence="3 4" key="1">
    <citation type="submission" date="2020-07" db="EMBL/GenBank/DDBJ databases">
        <title>Halosimplex pelagicum sp. nov. and Halosimplex rubrum sp. nov., isolated from salted brown alga Laminaria, and emended description of the genus Halosimplex.</title>
        <authorList>
            <person name="Cui H."/>
        </authorList>
    </citation>
    <scope>NUCLEOTIDE SEQUENCE [LARGE SCALE GENOMIC DNA]</scope>
    <source>
        <strain evidence="3 4">R27</strain>
    </source>
</reference>
<dbReference type="EMBL" id="CP058910">
    <property type="protein sequence ID" value="QLH79389.1"/>
    <property type="molecule type" value="Genomic_DNA"/>
</dbReference>
<keyword evidence="1" id="KW-0812">Transmembrane</keyword>
<dbReference type="Proteomes" id="UP000509667">
    <property type="component" value="Chromosome"/>
</dbReference>
<sequence length="95" mass="10376">MLPIPLQLVDGFLLKVNFGDALIVGFVLGLFAVATQRSRKLLTLHLITFGALFLLSPGSMYAPQELSLLDSIIQYKMIGLVLLVVSPVLYTTAQK</sequence>
<dbReference type="Pfam" id="PF26028">
    <property type="entry name" value="DUF8006"/>
    <property type="match status" value="1"/>
</dbReference>
<keyword evidence="1" id="KW-0472">Membrane</keyword>
<evidence type="ECO:0000313" key="3">
    <source>
        <dbReference type="EMBL" id="QLH79389.1"/>
    </source>
</evidence>
<protein>
    <recommendedName>
        <fullName evidence="2">DUF8006 domain-containing protein</fullName>
    </recommendedName>
</protein>
<keyword evidence="4" id="KW-1185">Reference proteome</keyword>
<feature type="transmembrane region" description="Helical" evidence="1">
    <location>
        <begin position="73"/>
        <end position="93"/>
    </location>
</feature>
<proteinExistence type="predicted"/>
<dbReference type="RefSeq" id="WP_179909256.1">
    <property type="nucleotide sequence ID" value="NZ_CP058910.1"/>
</dbReference>
<evidence type="ECO:0000256" key="1">
    <source>
        <dbReference type="SAM" id="Phobius"/>
    </source>
</evidence>
<evidence type="ECO:0000259" key="2">
    <source>
        <dbReference type="Pfam" id="PF26028"/>
    </source>
</evidence>
<dbReference type="GeneID" id="56080143"/>
<gene>
    <name evidence="3" type="ORF">HZS55_19730</name>
</gene>
<feature type="domain" description="DUF8006" evidence="2">
    <location>
        <begin position="4"/>
        <end position="95"/>
    </location>
</feature>
<keyword evidence="1" id="KW-1133">Transmembrane helix</keyword>
<organism evidence="3 4">
    <name type="scientific">Halosimplex rubrum</name>
    <dbReference type="NCBI Taxonomy" id="869889"/>
    <lineage>
        <taxon>Archaea</taxon>
        <taxon>Methanobacteriati</taxon>
        <taxon>Methanobacteriota</taxon>
        <taxon>Stenosarchaea group</taxon>
        <taxon>Halobacteria</taxon>
        <taxon>Halobacteriales</taxon>
        <taxon>Haloarculaceae</taxon>
        <taxon>Halosimplex</taxon>
    </lineage>
</organism>
<dbReference type="OrthoDB" id="213516at2157"/>
<dbReference type="KEGG" id="hrr:HZS55_19730"/>
<dbReference type="InterPro" id="IPR058319">
    <property type="entry name" value="DUF8006"/>
</dbReference>
<dbReference type="AlphaFoldDB" id="A0A7D5T7V0"/>
<feature type="transmembrane region" description="Helical" evidence="1">
    <location>
        <begin position="12"/>
        <end position="34"/>
    </location>
</feature>